<dbReference type="PANTHER" id="PTHR21666">
    <property type="entry name" value="PEPTIDASE-RELATED"/>
    <property type="match status" value="1"/>
</dbReference>
<dbReference type="InterPro" id="IPR011055">
    <property type="entry name" value="Dup_hybrid_motif"/>
</dbReference>
<dbReference type="GeneID" id="302999419"/>
<dbReference type="InterPro" id="IPR016047">
    <property type="entry name" value="M23ase_b-sheet_dom"/>
</dbReference>
<dbReference type="GO" id="GO:0004222">
    <property type="term" value="F:metalloendopeptidase activity"/>
    <property type="evidence" value="ECO:0007669"/>
    <property type="project" value="TreeGrafter"/>
</dbReference>
<evidence type="ECO:0000313" key="4">
    <source>
        <dbReference type="EMBL" id="AEB15169.1"/>
    </source>
</evidence>
<evidence type="ECO:0000256" key="2">
    <source>
        <dbReference type="SAM" id="Phobius"/>
    </source>
</evidence>
<feature type="transmembrane region" description="Helical" evidence="2">
    <location>
        <begin position="21"/>
        <end position="40"/>
    </location>
</feature>
<dbReference type="EMBL" id="CP002631">
    <property type="protein sequence ID" value="AEB15169.1"/>
    <property type="molecule type" value="Genomic_DNA"/>
</dbReference>
<feature type="transmembrane region" description="Helical" evidence="2">
    <location>
        <begin position="60"/>
        <end position="83"/>
    </location>
</feature>
<keyword evidence="2" id="KW-0472">Membrane</keyword>
<reference evidence="4 5" key="1">
    <citation type="journal article" date="2011" name="Stand. Genomic Sci.">
        <title>Complete genome sequence of Treponema succinifaciens type strain (6091).</title>
        <authorList>
            <person name="Han C."/>
            <person name="Gronow S."/>
            <person name="Teshima H."/>
            <person name="Lapidus A."/>
            <person name="Nolan M."/>
            <person name="Lucas S."/>
            <person name="Hammon N."/>
            <person name="Deshpande S."/>
            <person name="Cheng J.F."/>
            <person name="Zeytun A."/>
            <person name="Tapia R."/>
            <person name="Goodwin L."/>
            <person name="Pitluck S."/>
            <person name="Liolios K."/>
            <person name="Pagani I."/>
            <person name="Ivanova N."/>
            <person name="Mavromatis K."/>
            <person name="Mikhailova N."/>
            <person name="Huntemann M."/>
            <person name="Pati A."/>
            <person name="Chen A."/>
            <person name="Palaniappan K."/>
            <person name="Land M."/>
            <person name="Hauser L."/>
            <person name="Brambilla E.M."/>
            <person name="Rohde M."/>
            <person name="Goker M."/>
            <person name="Woyke T."/>
            <person name="Bristow J."/>
            <person name="Eisen J.A."/>
            <person name="Markowitz V."/>
            <person name="Hugenholtz P."/>
            <person name="Kyrpides N.C."/>
            <person name="Klenk H.P."/>
            <person name="Detter J.C."/>
        </authorList>
    </citation>
    <scope>NUCLEOTIDE SEQUENCE [LARGE SCALE GENOMIC DNA]</scope>
    <source>
        <strain evidence="5">ATCC 33096 / DSM 2489 / 6091</strain>
    </source>
</reference>
<feature type="coiled-coil region" evidence="1">
    <location>
        <begin position="94"/>
        <end position="128"/>
    </location>
</feature>
<dbReference type="KEGG" id="tsu:Tresu_2306"/>
<keyword evidence="5" id="KW-1185">Reference proteome</keyword>
<dbReference type="CDD" id="cd12797">
    <property type="entry name" value="M23_peptidase"/>
    <property type="match status" value="1"/>
</dbReference>
<dbReference type="Gene3D" id="2.70.70.10">
    <property type="entry name" value="Glucose Permease (Domain IIA)"/>
    <property type="match status" value="1"/>
</dbReference>
<dbReference type="RefSeq" id="WP_013702421.1">
    <property type="nucleotide sequence ID" value="NC_015385.1"/>
</dbReference>
<dbReference type="SUPFAM" id="SSF51261">
    <property type="entry name" value="Duplicated hybrid motif"/>
    <property type="match status" value="1"/>
</dbReference>
<dbReference type="Pfam" id="PF01551">
    <property type="entry name" value="Peptidase_M23"/>
    <property type="match status" value="1"/>
</dbReference>
<dbReference type="OrthoDB" id="305469at2"/>
<feature type="domain" description="M23ase beta-sheet core" evidence="3">
    <location>
        <begin position="235"/>
        <end position="330"/>
    </location>
</feature>
<evidence type="ECO:0000256" key="1">
    <source>
        <dbReference type="SAM" id="Coils"/>
    </source>
</evidence>
<accession>F2NWI0</accession>
<dbReference type="STRING" id="869209.Tresu_2306"/>
<sequence>MARSRKYKRLEKNIVSRIMHAFRLFFVSIGRVCANVVKFFDGKLTLMIVPHSQGKVFSVQTNVFALVLGIILAAGITGSFVYFNQKNASSELEISRLRDENRETLASLDELRDENNNLLQTAKRFQSTLSQSLSLLGINQNTGTSKSAGRNSDLSSLFDTQDITSGSLKETSDIKQLTACLESAVRPVEQIGKMLENQGALFSDIPNVWPVKNGIGHISMEFGQNIHPITQQWYIHKGLDFSTWRQGDPVIATANGQVVTVAYDDSFGLNVIIKHKHGIYTRYAHLGTTRVKKGDIVAQRQIIGTIGNTGITTGPHLHYEVHIGSDVVDPAKYINVK</sequence>
<keyword evidence="2" id="KW-1133">Transmembrane helix</keyword>
<keyword evidence="2" id="KW-0812">Transmembrane</keyword>
<dbReference type="InterPro" id="IPR050570">
    <property type="entry name" value="Cell_wall_metabolism_enzyme"/>
</dbReference>
<name>F2NWI0_TRES6</name>
<evidence type="ECO:0000259" key="3">
    <source>
        <dbReference type="Pfam" id="PF01551"/>
    </source>
</evidence>
<protein>
    <submittedName>
        <fullName evidence="4">Peptidase M23</fullName>
    </submittedName>
</protein>
<dbReference type="AlphaFoldDB" id="F2NWI0"/>
<organism evidence="4 5">
    <name type="scientific">Treponema succinifaciens (strain ATCC 33096 / DSM 2489 / 6091)</name>
    <dbReference type="NCBI Taxonomy" id="869209"/>
    <lineage>
        <taxon>Bacteria</taxon>
        <taxon>Pseudomonadati</taxon>
        <taxon>Spirochaetota</taxon>
        <taxon>Spirochaetia</taxon>
        <taxon>Spirochaetales</taxon>
        <taxon>Treponemataceae</taxon>
        <taxon>Treponema</taxon>
    </lineage>
</organism>
<keyword evidence="1" id="KW-0175">Coiled coil</keyword>
<dbReference type="HOGENOM" id="CLU_029425_2_4_12"/>
<evidence type="ECO:0000313" key="5">
    <source>
        <dbReference type="Proteomes" id="UP000006852"/>
    </source>
</evidence>
<gene>
    <name evidence="4" type="ordered locus">Tresu_2306</name>
</gene>
<reference evidence="5" key="2">
    <citation type="submission" date="2011-04" db="EMBL/GenBank/DDBJ databases">
        <title>The complete genome of chromosome of Treponema succinifaciens DSM 2489.</title>
        <authorList>
            <person name="Lucas S."/>
            <person name="Copeland A."/>
            <person name="Lapidus A."/>
            <person name="Bruce D."/>
            <person name="Goodwin L."/>
            <person name="Pitluck S."/>
            <person name="Peters L."/>
            <person name="Kyrpides N."/>
            <person name="Mavromatis K."/>
            <person name="Ivanova N."/>
            <person name="Ovchinnikova G."/>
            <person name="Teshima H."/>
            <person name="Detter J.C."/>
            <person name="Tapia R."/>
            <person name="Han C."/>
            <person name="Land M."/>
            <person name="Hauser L."/>
            <person name="Markowitz V."/>
            <person name="Cheng J.-F."/>
            <person name="Hugenholtz P."/>
            <person name="Woyke T."/>
            <person name="Wu D."/>
            <person name="Gronow S."/>
            <person name="Wellnitz S."/>
            <person name="Brambilla E."/>
            <person name="Klenk H.-P."/>
            <person name="Eisen J.A."/>
        </authorList>
    </citation>
    <scope>NUCLEOTIDE SEQUENCE [LARGE SCALE GENOMIC DNA]</scope>
    <source>
        <strain evidence="5">ATCC 33096 / DSM 2489 / 6091</strain>
    </source>
</reference>
<proteinExistence type="predicted"/>
<dbReference type="PANTHER" id="PTHR21666:SF285">
    <property type="entry name" value="M23 FAMILY METALLOPEPTIDASE"/>
    <property type="match status" value="1"/>
</dbReference>
<dbReference type="eggNOG" id="COG0739">
    <property type="taxonomic scope" value="Bacteria"/>
</dbReference>
<dbReference type="Proteomes" id="UP000006852">
    <property type="component" value="Chromosome"/>
</dbReference>